<keyword evidence="4" id="KW-0723">Serine/threonine-protein kinase</keyword>
<feature type="domain" description="Protein kinase" evidence="5">
    <location>
        <begin position="14"/>
        <end position="264"/>
    </location>
</feature>
<keyword evidence="2 3" id="KW-0067">ATP-binding</keyword>
<evidence type="ECO:0000256" key="1">
    <source>
        <dbReference type="ARBA" id="ARBA00022741"/>
    </source>
</evidence>
<feature type="binding site" evidence="3">
    <location>
        <position position="42"/>
    </location>
    <ligand>
        <name>ATP</name>
        <dbReference type="ChEBI" id="CHEBI:30616"/>
    </ligand>
</feature>
<dbReference type="GO" id="GO:0004674">
    <property type="term" value="F:protein serine/threonine kinase activity"/>
    <property type="evidence" value="ECO:0007669"/>
    <property type="project" value="UniProtKB-KW"/>
</dbReference>
<dbReference type="PANTHER" id="PTHR44329:SF214">
    <property type="entry name" value="PROTEIN KINASE DOMAIN-CONTAINING PROTEIN"/>
    <property type="match status" value="1"/>
</dbReference>
<comment type="similarity">
    <text evidence="4">Belongs to the protein kinase superfamily.</text>
</comment>
<organism evidence="7 8">
    <name type="scientific">Aphanomyces stellatus</name>
    <dbReference type="NCBI Taxonomy" id="120398"/>
    <lineage>
        <taxon>Eukaryota</taxon>
        <taxon>Sar</taxon>
        <taxon>Stramenopiles</taxon>
        <taxon>Oomycota</taxon>
        <taxon>Saprolegniomycetes</taxon>
        <taxon>Saprolegniales</taxon>
        <taxon>Verrucalvaceae</taxon>
        <taxon>Aphanomyces</taxon>
    </lineage>
</organism>
<evidence type="ECO:0000256" key="4">
    <source>
        <dbReference type="RuleBase" id="RU000304"/>
    </source>
</evidence>
<keyword evidence="4" id="KW-0808">Transferase</keyword>
<gene>
    <name evidence="7" type="primary">Aste57867_12556</name>
    <name evidence="6" type="ORF">As57867_012510</name>
    <name evidence="7" type="ORF">ASTE57867_12556</name>
</gene>
<dbReference type="PROSITE" id="PS00108">
    <property type="entry name" value="PROTEIN_KINASE_ST"/>
    <property type="match status" value="1"/>
</dbReference>
<evidence type="ECO:0000259" key="5">
    <source>
        <dbReference type="PROSITE" id="PS50011"/>
    </source>
</evidence>
<reference evidence="7 8" key="1">
    <citation type="submission" date="2019-03" db="EMBL/GenBank/DDBJ databases">
        <authorList>
            <person name="Gaulin E."/>
            <person name="Dumas B."/>
        </authorList>
    </citation>
    <scope>NUCLEOTIDE SEQUENCE [LARGE SCALE GENOMIC DNA]</scope>
    <source>
        <strain evidence="7">CBS 568.67</strain>
    </source>
</reference>
<dbReference type="InterPro" id="IPR017441">
    <property type="entry name" value="Protein_kinase_ATP_BS"/>
</dbReference>
<dbReference type="OrthoDB" id="546826at2759"/>
<evidence type="ECO:0000256" key="2">
    <source>
        <dbReference type="ARBA" id="ARBA00022840"/>
    </source>
</evidence>
<proteinExistence type="inferred from homology"/>
<keyword evidence="4" id="KW-0418">Kinase</keyword>
<reference evidence="6" key="2">
    <citation type="submission" date="2019-06" db="EMBL/GenBank/DDBJ databases">
        <title>Genomics analysis of Aphanomyces spp. identifies a new class of oomycete effector associated with host adaptation.</title>
        <authorList>
            <person name="Gaulin E."/>
        </authorList>
    </citation>
    <scope>NUCLEOTIDE SEQUENCE</scope>
    <source>
        <strain evidence="6">CBS 578.67</strain>
    </source>
</reference>
<dbReference type="InterPro" id="IPR011009">
    <property type="entry name" value="Kinase-like_dom_sf"/>
</dbReference>
<dbReference type="PROSITE" id="PS00107">
    <property type="entry name" value="PROTEIN_KINASE_ATP"/>
    <property type="match status" value="1"/>
</dbReference>
<dbReference type="Gene3D" id="1.10.510.10">
    <property type="entry name" value="Transferase(Phosphotransferase) domain 1"/>
    <property type="match status" value="1"/>
</dbReference>
<dbReference type="Pfam" id="PF00069">
    <property type="entry name" value="Pkinase"/>
    <property type="match status" value="1"/>
</dbReference>
<dbReference type="EMBL" id="CAADRA010005396">
    <property type="protein sequence ID" value="VFT89407.1"/>
    <property type="molecule type" value="Genomic_DNA"/>
</dbReference>
<dbReference type="InterPro" id="IPR051681">
    <property type="entry name" value="Ser/Thr_Kinases-Pseudokinases"/>
</dbReference>
<dbReference type="SMART" id="SM00220">
    <property type="entry name" value="S_TKc"/>
    <property type="match status" value="1"/>
</dbReference>
<dbReference type="PANTHER" id="PTHR44329">
    <property type="entry name" value="SERINE/THREONINE-PROTEIN KINASE TNNI3K-RELATED"/>
    <property type="match status" value="1"/>
</dbReference>
<accession>A0A485KWB3</accession>
<evidence type="ECO:0000313" key="7">
    <source>
        <dbReference type="EMBL" id="VFT89407.1"/>
    </source>
</evidence>
<evidence type="ECO:0000313" key="6">
    <source>
        <dbReference type="EMBL" id="KAF0696702.1"/>
    </source>
</evidence>
<dbReference type="Proteomes" id="UP000332933">
    <property type="component" value="Unassembled WGS sequence"/>
</dbReference>
<evidence type="ECO:0000313" key="8">
    <source>
        <dbReference type="Proteomes" id="UP000332933"/>
    </source>
</evidence>
<sequence length="274" mass="30892">MQALATVRIEVKGFILDKVLGSGAFADVWCGTYCCEPVAVKKLSATNITIAQLQSFVDEIKLMSQFDTPRIVKLIGASWIRPRTLKCVMELMDGGDLRSYLASHSPNDLWLNYLHSLGIIHRDLKSRNILLDSTKGTKLTDFGISKEDEQHTLTMGVGTLRWMAPEVLHENITRWQRTFTRLVRIALSEFDSHQIPYHDLKNPTNGTIVSELGISSKVVTGELRAIFSDQMPAWLRAIAMQCLAQNPDDRPTDVHLTCLIQTELRKRAPELYAL</sequence>
<keyword evidence="8" id="KW-1185">Reference proteome</keyword>
<dbReference type="SUPFAM" id="SSF56112">
    <property type="entry name" value="Protein kinase-like (PK-like)"/>
    <property type="match status" value="1"/>
</dbReference>
<dbReference type="EMBL" id="VJMH01005375">
    <property type="protein sequence ID" value="KAF0696702.1"/>
    <property type="molecule type" value="Genomic_DNA"/>
</dbReference>
<name>A0A485KWB3_9STRA</name>
<dbReference type="PIRSF" id="PIRSF000654">
    <property type="entry name" value="Integrin-linked_kinase"/>
    <property type="match status" value="1"/>
</dbReference>
<dbReference type="InterPro" id="IPR000719">
    <property type="entry name" value="Prot_kinase_dom"/>
</dbReference>
<dbReference type="AlphaFoldDB" id="A0A485KWB3"/>
<dbReference type="GO" id="GO:0005524">
    <property type="term" value="F:ATP binding"/>
    <property type="evidence" value="ECO:0007669"/>
    <property type="project" value="UniProtKB-UniRule"/>
</dbReference>
<keyword evidence="1 3" id="KW-0547">Nucleotide-binding</keyword>
<dbReference type="InterPro" id="IPR008271">
    <property type="entry name" value="Ser/Thr_kinase_AS"/>
</dbReference>
<protein>
    <submittedName>
        <fullName evidence="7">Aste57867_12556 protein</fullName>
    </submittedName>
</protein>
<dbReference type="PROSITE" id="PS50011">
    <property type="entry name" value="PROTEIN_KINASE_DOM"/>
    <property type="match status" value="1"/>
</dbReference>
<evidence type="ECO:0000256" key="3">
    <source>
        <dbReference type="PROSITE-ProRule" id="PRU10141"/>
    </source>
</evidence>